<evidence type="ECO:0000313" key="15">
    <source>
        <dbReference type="Proteomes" id="UP001155077"/>
    </source>
</evidence>
<dbReference type="InterPro" id="IPR008969">
    <property type="entry name" value="CarboxyPept-like_regulatory"/>
</dbReference>
<protein>
    <submittedName>
        <fullName evidence="14">TonB-dependent receptor</fullName>
    </submittedName>
</protein>
<comment type="similarity">
    <text evidence="10 11">Belongs to the TonB-dependent receptor family.</text>
</comment>
<comment type="caution">
    <text evidence="14">The sequence shown here is derived from an EMBL/GenBank/DDBJ whole genome shotgun (WGS) entry which is preliminary data.</text>
</comment>
<comment type="subcellular location">
    <subcellularLocation>
        <location evidence="1 10">Cell outer membrane</location>
        <topology evidence="1 10">Multi-pass membrane protein</topology>
    </subcellularLocation>
</comment>
<organism evidence="14 15">
    <name type="scientific">Gramella jeungdoensis</name>
    <dbReference type="NCBI Taxonomy" id="708091"/>
    <lineage>
        <taxon>Bacteria</taxon>
        <taxon>Pseudomonadati</taxon>
        <taxon>Bacteroidota</taxon>
        <taxon>Flavobacteriia</taxon>
        <taxon>Flavobacteriales</taxon>
        <taxon>Flavobacteriaceae</taxon>
        <taxon>Christiangramia</taxon>
    </lineage>
</organism>
<evidence type="ECO:0000256" key="5">
    <source>
        <dbReference type="ARBA" id="ARBA00022729"/>
    </source>
</evidence>
<dbReference type="NCBIfam" id="TIGR04057">
    <property type="entry name" value="SusC_RagA_signa"/>
    <property type="match status" value="1"/>
</dbReference>
<evidence type="ECO:0000313" key="14">
    <source>
        <dbReference type="EMBL" id="MCM8570356.1"/>
    </source>
</evidence>
<keyword evidence="15" id="KW-1185">Reference proteome</keyword>
<evidence type="ECO:0000256" key="4">
    <source>
        <dbReference type="ARBA" id="ARBA00022692"/>
    </source>
</evidence>
<keyword evidence="7 10" id="KW-0472">Membrane</keyword>
<dbReference type="InterPro" id="IPR023996">
    <property type="entry name" value="TonB-dep_OMP_SusC/RagA"/>
</dbReference>
<evidence type="ECO:0000256" key="8">
    <source>
        <dbReference type="ARBA" id="ARBA00023170"/>
    </source>
</evidence>
<dbReference type="InterPro" id="IPR037066">
    <property type="entry name" value="Plug_dom_sf"/>
</dbReference>
<dbReference type="Pfam" id="PF00593">
    <property type="entry name" value="TonB_dep_Rec_b-barrel"/>
    <property type="match status" value="1"/>
</dbReference>
<dbReference type="InterPro" id="IPR036942">
    <property type="entry name" value="Beta-barrel_TonB_sf"/>
</dbReference>
<evidence type="ECO:0000259" key="13">
    <source>
        <dbReference type="Pfam" id="PF07715"/>
    </source>
</evidence>
<evidence type="ECO:0000256" key="1">
    <source>
        <dbReference type="ARBA" id="ARBA00004571"/>
    </source>
</evidence>
<sequence length="944" mass="104648">MTDSETGTPIPGVNILEKNTTNGVMTNFDGEYTIQVATNAILEFSFLGYGTKDLAVNGNNTINVTLSTQSADLDEIVVVGYSSKKKSDITSSVSEVDGDELTDVTSPDVSTMLQGKASGVQIVQGSGQPGSTPAIRIRGLSSINGSVSPLWVVDGMIVHGTPNLNPNEIKSISVLKDASATALYGSRGANGVVVVTTNQGTSGVDKLNLSSRVGFSYLNQGNFEVMNSQEMYDYYQNFSNQDAIPEGITEDVLNNDFDWINNGTQTGVVQDHNITFTGGKDNSKTFISLGLYDETGAVKGFDYNRLSFRLNHDYEVSERFTLKPKIAVNYSTRFSQQHSLYQMYLNMPWDSAFDEEGGIIDPQNPEVVWYGRDRSNYLYDLQWNYSESNELNGYGNFDFEYELTDNLRFISTNGITYFSTNGKSYTDPASNSGLANNGALSEYGQRRITTFTNQMLKYSNVWDKHTLGVLAAYEYNDYQYESTSATGYGIISGTEILNNAATPAAVGGFKNEYALQSILFNADYSYDERYLTQFSIRRDGASNFGENHQYGTFYSGSLGWNLHNESFFQADDINQFKLRVSYGSVGNRPSSLYPQYGLYNLNNTYNGYPATTPSQLGNDDLSWEKSYQTNIGLDTRFFDKLSVSIEYYNKDTSDLLYFVSLPSTTGYTGYWENIGGVKNNGFEGNIAVDIVSTENVFLSATGNIGFNTNEVTELFEDQQIDRGTKISKVGEDFNSWFMRKWLGVDPETGNPLWEVVNPETGERSETTDYNAATKQIVGTSSPDFYGGFGTNFQLREFTLTTNFAFSYGGEIYNSSRELYDADGAYPTYNQQVLAEAWTRWEEPGDIATHPRLVYGGNNLSNKTSSRYLEDGSYLRLRNIRAGYTIPQNLSNEVGLSNAEVYISGDNLLTLTGYSGMDPEVGADGFSSTLYPVSKKLIFGVNLTF</sequence>
<dbReference type="PANTHER" id="PTHR30069">
    <property type="entry name" value="TONB-DEPENDENT OUTER MEMBRANE RECEPTOR"/>
    <property type="match status" value="1"/>
</dbReference>
<keyword evidence="6 11" id="KW-0798">TonB box</keyword>
<evidence type="ECO:0000256" key="3">
    <source>
        <dbReference type="ARBA" id="ARBA00022452"/>
    </source>
</evidence>
<proteinExistence type="inferred from homology"/>
<dbReference type="Gene3D" id="2.40.170.20">
    <property type="entry name" value="TonB-dependent receptor, beta-barrel domain"/>
    <property type="match status" value="1"/>
</dbReference>
<evidence type="ECO:0000256" key="2">
    <source>
        <dbReference type="ARBA" id="ARBA00022448"/>
    </source>
</evidence>
<keyword evidence="3 10" id="KW-1134">Transmembrane beta strand</keyword>
<keyword evidence="4 10" id="KW-0812">Transmembrane</keyword>
<evidence type="ECO:0000256" key="10">
    <source>
        <dbReference type="PROSITE-ProRule" id="PRU01360"/>
    </source>
</evidence>
<dbReference type="PROSITE" id="PS52016">
    <property type="entry name" value="TONB_DEPENDENT_REC_3"/>
    <property type="match status" value="1"/>
</dbReference>
<dbReference type="PANTHER" id="PTHR30069:SF29">
    <property type="entry name" value="HEMOGLOBIN AND HEMOGLOBIN-HAPTOGLOBIN-BINDING PROTEIN 1-RELATED"/>
    <property type="match status" value="1"/>
</dbReference>
<dbReference type="Pfam" id="PF13715">
    <property type="entry name" value="CarbopepD_reg_2"/>
    <property type="match status" value="1"/>
</dbReference>
<accession>A0ABT0Z3N9</accession>
<dbReference type="Proteomes" id="UP001155077">
    <property type="component" value="Unassembled WGS sequence"/>
</dbReference>
<name>A0ABT0Z3N9_9FLAO</name>
<evidence type="ECO:0000259" key="12">
    <source>
        <dbReference type="Pfam" id="PF00593"/>
    </source>
</evidence>
<gene>
    <name evidence="14" type="ORF">NE848_13265</name>
</gene>
<evidence type="ECO:0000256" key="6">
    <source>
        <dbReference type="ARBA" id="ARBA00023077"/>
    </source>
</evidence>
<dbReference type="Gene3D" id="2.170.130.10">
    <property type="entry name" value="TonB-dependent receptor, plug domain"/>
    <property type="match status" value="1"/>
</dbReference>
<dbReference type="NCBIfam" id="TIGR04056">
    <property type="entry name" value="OMP_RagA_SusC"/>
    <property type="match status" value="1"/>
</dbReference>
<keyword evidence="8 14" id="KW-0675">Receptor</keyword>
<dbReference type="SUPFAM" id="SSF49464">
    <property type="entry name" value="Carboxypeptidase regulatory domain-like"/>
    <property type="match status" value="1"/>
</dbReference>
<dbReference type="EMBL" id="JAMSCK010000004">
    <property type="protein sequence ID" value="MCM8570356.1"/>
    <property type="molecule type" value="Genomic_DNA"/>
</dbReference>
<dbReference type="InterPro" id="IPR023997">
    <property type="entry name" value="TonB-dep_OMP_SusC/RagA_CS"/>
</dbReference>
<dbReference type="Pfam" id="PF07715">
    <property type="entry name" value="Plug"/>
    <property type="match status" value="1"/>
</dbReference>
<dbReference type="InterPro" id="IPR012910">
    <property type="entry name" value="Plug_dom"/>
</dbReference>
<dbReference type="SUPFAM" id="SSF56935">
    <property type="entry name" value="Porins"/>
    <property type="match status" value="1"/>
</dbReference>
<dbReference type="InterPro" id="IPR039426">
    <property type="entry name" value="TonB-dep_rcpt-like"/>
</dbReference>
<feature type="domain" description="TonB-dependent receptor-like beta-barrel" evidence="12">
    <location>
        <begin position="369"/>
        <end position="907"/>
    </location>
</feature>
<feature type="domain" description="TonB-dependent receptor plug" evidence="13">
    <location>
        <begin position="86"/>
        <end position="192"/>
    </location>
</feature>
<evidence type="ECO:0000256" key="7">
    <source>
        <dbReference type="ARBA" id="ARBA00023136"/>
    </source>
</evidence>
<evidence type="ECO:0000256" key="11">
    <source>
        <dbReference type="RuleBase" id="RU003357"/>
    </source>
</evidence>
<keyword evidence="5" id="KW-0732">Signal</keyword>
<evidence type="ECO:0000256" key="9">
    <source>
        <dbReference type="ARBA" id="ARBA00023237"/>
    </source>
</evidence>
<keyword evidence="9 10" id="KW-0998">Cell outer membrane</keyword>
<keyword evidence="2 10" id="KW-0813">Transport</keyword>
<reference evidence="14" key="1">
    <citation type="submission" date="2022-06" db="EMBL/GenBank/DDBJ databases">
        <title>Gramella sediminis sp. nov., isolated from deep-sea sediment of the Indian Ocean.</title>
        <authorList>
            <person name="Yang L."/>
        </authorList>
    </citation>
    <scope>NUCLEOTIDE SEQUENCE</scope>
    <source>
        <strain evidence="14">HMD3159</strain>
    </source>
</reference>
<dbReference type="InterPro" id="IPR000531">
    <property type="entry name" value="Beta-barrel_TonB"/>
</dbReference>